<keyword evidence="1" id="KW-0472">Membrane</keyword>
<evidence type="ECO:0000256" key="1">
    <source>
        <dbReference type="SAM" id="Phobius"/>
    </source>
</evidence>
<keyword evidence="3" id="KW-1185">Reference proteome</keyword>
<dbReference type="EMBL" id="RQZF01000001">
    <property type="protein sequence ID" value="RRC96400.1"/>
    <property type="molecule type" value="Genomic_DNA"/>
</dbReference>
<dbReference type="Pfam" id="PF02325">
    <property type="entry name" value="CCB3_YggT"/>
    <property type="match status" value="1"/>
</dbReference>
<feature type="transmembrane region" description="Helical" evidence="1">
    <location>
        <begin position="24"/>
        <end position="45"/>
    </location>
</feature>
<evidence type="ECO:0000313" key="3">
    <source>
        <dbReference type="Proteomes" id="UP000280444"/>
    </source>
</evidence>
<comment type="caution">
    <text evidence="2">The sequence shown here is derived from an EMBL/GenBank/DDBJ whole genome shotgun (WGS) entry which is preliminary data.</text>
</comment>
<keyword evidence="1" id="KW-1133">Transmembrane helix</keyword>
<dbReference type="AlphaFoldDB" id="A0A3P1SHG5"/>
<feature type="transmembrane region" description="Helical" evidence="1">
    <location>
        <begin position="57"/>
        <end position="75"/>
    </location>
</feature>
<dbReference type="InterPro" id="IPR003425">
    <property type="entry name" value="CCB3/YggT"/>
</dbReference>
<dbReference type="GO" id="GO:0016020">
    <property type="term" value="C:membrane"/>
    <property type="evidence" value="ECO:0007669"/>
    <property type="project" value="InterPro"/>
</dbReference>
<feature type="transmembrane region" description="Helical" evidence="1">
    <location>
        <begin position="95"/>
        <end position="115"/>
    </location>
</feature>
<reference evidence="2 3" key="1">
    <citation type="submission" date="2018-11" db="EMBL/GenBank/DDBJ databases">
        <title>Genomes From Bacteria Associated with the Canine Oral Cavity: a Test Case for Automated Genome-Based Taxonomic Assignment.</title>
        <authorList>
            <person name="Coil D.A."/>
            <person name="Jospin G."/>
            <person name="Darling A.E."/>
            <person name="Wallis C."/>
            <person name="Davis I.J."/>
            <person name="Harris S."/>
            <person name="Eisen J.A."/>
            <person name="Holcombe L.J."/>
            <person name="O'Flynn C."/>
        </authorList>
    </citation>
    <scope>NUCLEOTIDE SEQUENCE [LARGE SCALE GENOMIC DNA]</scope>
    <source>
        <strain evidence="2 3">OH770</strain>
    </source>
</reference>
<accession>A0A3P1SHG5</accession>
<name>A0A3P1SHG5_9ACTO</name>
<keyword evidence="1" id="KW-0812">Transmembrane</keyword>
<evidence type="ECO:0000313" key="2">
    <source>
        <dbReference type="EMBL" id="RRC96400.1"/>
    </source>
</evidence>
<organism evidence="2 3">
    <name type="scientific">Schaalia canis</name>
    <dbReference type="NCBI Taxonomy" id="100469"/>
    <lineage>
        <taxon>Bacteria</taxon>
        <taxon>Bacillati</taxon>
        <taxon>Actinomycetota</taxon>
        <taxon>Actinomycetes</taxon>
        <taxon>Actinomycetales</taxon>
        <taxon>Actinomycetaceae</taxon>
        <taxon>Schaalia</taxon>
    </lineage>
</organism>
<dbReference type="OrthoDB" id="3216131at2"/>
<sequence>MLLTCAVLVLSIRTDVIAYLLGSVLYWLISLYLTVMIVRMILDWAQFFAPQWRPQGVVLVAANVIYALTDPPLLFLRKKIPALRLGNGLSLDVGFMVLFIGLILARRIAIMILSLGL</sequence>
<gene>
    <name evidence="2" type="ORF">EII11_01810</name>
</gene>
<dbReference type="Proteomes" id="UP000280444">
    <property type="component" value="Unassembled WGS sequence"/>
</dbReference>
<proteinExistence type="predicted"/>
<protein>
    <submittedName>
        <fullName evidence="2">YggT family protein</fullName>
    </submittedName>
</protein>